<comment type="caution">
    <text evidence="2">The sequence shown here is derived from an EMBL/GenBank/DDBJ whole genome shotgun (WGS) entry which is preliminary data.</text>
</comment>
<dbReference type="GO" id="GO:0005524">
    <property type="term" value="F:ATP binding"/>
    <property type="evidence" value="ECO:0007669"/>
    <property type="project" value="InterPro"/>
</dbReference>
<dbReference type="InterPro" id="IPR011009">
    <property type="entry name" value="Kinase-like_dom_sf"/>
</dbReference>
<dbReference type="PANTHER" id="PTHR24348">
    <property type="entry name" value="SERINE/THREONINE-PROTEIN KINASE UNC-51-RELATED"/>
    <property type="match status" value="1"/>
</dbReference>
<dbReference type="EMBL" id="BARS01010029">
    <property type="protein sequence ID" value="GAF88915.1"/>
    <property type="molecule type" value="Genomic_DNA"/>
</dbReference>
<feature type="non-terminal residue" evidence="2">
    <location>
        <position position="1"/>
    </location>
</feature>
<dbReference type="InterPro" id="IPR025874">
    <property type="entry name" value="DZR"/>
</dbReference>
<dbReference type="CDD" id="cd14014">
    <property type="entry name" value="STKc_PknB_like"/>
    <property type="match status" value="1"/>
</dbReference>
<dbReference type="SUPFAM" id="SSF56112">
    <property type="entry name" value="Protein kinase-like (PK-like)"/>
    <property type="match status" value="1"/>
</dbReference>
<dbReference type="InterPro" id="IPR008271">
    <property type="entry name" value="Ser/Thr_kinase_AS"/>
</dbReference>
<dbReference type="Pfam" id="PF00069">
    <property type="entry name" value="Pkinase"/>
    <property type="match status" value="1"/>
</dbReference>
<reference evidence="2" key="1">
    <citation type="journal article" date="2014" name="Front. Microbiol.">
        <title>High frequency of phylogenetically diverse reductive dehalogenase-homologous genes in deep subseafloor sedimentary metagenomes.</title>
        <authorList>
            <person name="Kawai M."/>
            <person name="Futagami T."/>
            <person name="Toyoda A."/>
            <person name="Takaki Y."/>
            <person name="Nishi S."/>
            <person name="Hori S."/>
            <person name="Arai W."/>
            <person name="Tsubouchi T."/>
            <person name="Morono Y."/>
            <person name="Uchiyama I."/>
            <person name="Ito T."/>
            <person name="Fujiyama A."/>
            <person name="Inagaki F."/>
            <person name="Takami H."/>
        </authorList>
    </citation>
    <scope>NUCLEOTIDE SEQUENCE</scope>
    <source>
        <strain evidence="2">Expedition CK06-06</strain>
    </source>
</reference>
<dbReference type="PANTHER" id="PTHR24348:SF71">
    <property type="entry name" value="PROTEIN KINASE DOMAIN-CONTAINING PROTEIN"/>
    <property type="match status" value="1"/>
</dbReference>
<sequence length="302" mass="33490">EPEYVRYLQREGIVVHGLRHPNIVRAMGLDPYAEIPYLVMELVKGPSLRQVVNEHPKGVPIDIAVVILRGILNALVTAHTNNVLHRDLKPGNIMLHLGDRPLAEVAQTDVKVSDFGLGVCSPETLQSIAQSASIDREDRLVGTMAYMAPELRDGRQKADPRTDLYSVGIILFELLTGERPPGAELPSTLRAEVPPALDDLFRRLYARYERRYEGAQAVLDDLDRRLRPQEAVVVPPPPPPQASATRARRRSCPGCGHVVEQHDQFCTQCGRQLVPQVRRCASCDAFPGPDDIYCIFCGSNLA</sequence>
<dbReference type="AlphaFoldDB" id="X0UK97"/>
<evidence type="ECO:0000259" key="1">
    <source>
        <dbReference type="PROSITE" id="PS50011"/>
    </source>
</evidence>
<feature type="domain" description="Protein kinase" evidence="1">
    <location>
        <begin position="1"/>
        <end position="226"/>
    </location>
</feature>
<dbReference type="GO" id="GO:0010506">
    <property type="term" value="P:regulation of autophagy"/>
    <property type="evidence" value="ECO:0007669"/>
    <property type="project" value="InterPro"/>
</dbReference>
<dbReference type="InterPro" id="IPR000719">
    <property type="entry name" value="Prot_kinase_dom"/>
</dbReference>
<organism evidence="2">
    <name type="scientific">marine sediment metagenome</name>
    <dbReference type="NCBI Taxonomy" id="412755"/>
    <lineage>
        <taxon>unclassified sequences</taxon>
        <taxon>metagenomes</taxon>
        <taxon>ecological metagenomes</taxon>
    </lineage>
</organism>
<dbReference type="Gene3D" id="1.10.510.10">
    <property type="entry name" value="Transferase(Phosphotransferase) domain 1"/>
    <property type="match status" value="1"/>
</dbReference>
<gene>
    <name evidence="2" type="ORF">S01H1_18712</name>
</gene>
<dbReference type="SMART" id="SM00220">
    <property type="entry name" value="S_TKc"/>
    <property type="match status" value="1"/>
</dbReference>
<dbReference type="Pfam" id="PF12773">
    <property type="entry name" value="DZR"/>
    <property type="match status" value="1"/>
</dbReference>
<name>X0UK97_9ZZZZ</name>
<accession>X0UK97</accession>
<dbReference type="PROSITE" id="PS50011">
    <property type="entry name" value="PROTEIN_KINASE_DOM"/>
    <property type="match status" value="1"/>
</dbReference>
<dbReference type="GO" id="GO:0005737">
    <property type="term" value="C:cytoplasm"/>
    <property type="evidence" value="ECO:0007669"/>
    <property type="project" value="TreeGrafter"/>
</dbReference>
<dbReference type="GO" id="GO:0004674">
    <property type="term" value="F:protein serine/threonine kinase activity"/>
    <property type="evidence" value="ECO:0007669"/>
    <property type="project" value="InterPro"/>
</dbReference>
<protein>
    <recommendedName>
        <fullName evidence="1">Protein kinase domain-containing protein</fullName>
    </recommendedName>
</protein>
<dbReference type="InterPro" id="IPR045269">
    <property type="entry name" value="Atg1-like"/>
</dbReference>
<proteinExistence type="predicted"/>
<evidence type="ECO:0000313" key="2">
    <source>
        <dbReference type="EMBL" id="GAF88915.1"/>
    </source>
</evidence>
<dbReference type="PROSITE" id="PS00108">
    <property type="entry name" value="PROTEIN_KINASE_ST"/>
    <property type="match status" value="1"/>
</dbReference>